<protein>
    <recommendedName>
        <fullName evidence="1">DUF4440 domain-containing protein</fullName>
    </recommendedName>
</protein>
<organism evidence="2 3">
    <name type="scientific">Mobilicoccus caccae</name>
    <dbReference type="NCBI Taxonomy" id="1859295"/>
    <lineage>
        <taxon>Bacteria</taxon>
        <taxon>Bacillati</taxon>
        <taxon>Actinomycetota</taxon>
        <taxon>Actinomycetes</taxon>
        <taxon>Micrococcales</taxon>
        <taxon>Dermatophilaceae</taxon>
        <taxon>Mobilicoccus</taxon>
    </lineage>
</organism>
<evidence type="ECO:0000313" key="3">
    <source>
        <dbReference type="Proteomes" id="UP001157126"/>
    </source>
</evidence>
<name>A0ABQ6IYT7_9MICO</name>
<dbReference type="InterPro" id="IPR032710">
    <property type="entry name" value="NTF2-like_dom_sf"/>
</dbReference>
<gene>
    <name evidence="2" type="ORF">GCM10025883_39170</name>
</gene>
<keyword evidence="3" id="KW-1185">Reference proteome</keyword>
<dbReference type="EMBL" id="BSUO01000001">
    <property type="protein sequence ID" value="GMA41872.1"/>
    <property type="molecule type" value="Genomic_DNA"/>
</dbReference>
<dbReference type="Pfam" id="PF14534">
    <property type="entry name" value="DUF4440"/>
    <property type="match status" value="1"/>
</dbReference>
<dbReference type="Proteomes" id="UP001157126">
    <property type="component" value="Unassembled WGS sequence"/>
</dbReference>
<sequence length="121" mass="13753">MTVDQADIDHVLQLERELQSPAARGNVARLRELLSSEFIEVGASGRRWELSTILDLLEQESGEPDTAEIGIDSLEARPLSKDLVQVFWDSTRDGRRARRTSLWRRAADGWEQIYHQGTPLP</sequence>
<feature type="domain" description="DUF4440" evidence="1">
    <location>
        <begin position="11"/>
        <end position="110"/>
    </location>
</feature>
<accession>A0ABQ6IYT7</accession>
<comment type="caution">
    <text evidence="2">The sequence shown here is derived from an EMBL/GenBank/DDBJ whole genome shotgun (WGS) entry which is preliminary data.</text>
</comment>
<dbReference type="SUPFAM" id="SSF54427">
    <property type="entry name" value="NTF2-like"/>
    <property type="match status" value="1"/>
</dbReference>
<evidence type="ECO:0000259" key="1">
    <source>
        <dbReference type="Pfam" id="PF14534"/>
    </source>
</evidence>
<dbReference type="RefSeq" id="WP_284305368.1">
    <property type="nucleotide sequence ID" value="NZ_BSUO01000001.1"/>
</dbReference>
<evidence type="ECO:0000313" key="2">
    <source>
        <dbReference type="EMBL" id="GMA41872.1"/>
    </source>
</evidence>
<dbReference type="InterPro" id="IPR027843">
    <property type="entry name" value="DUF4440"/>
</dbReference>
<dbReference type="Gene3D" id="3.10.450.50">
    <property type="match status" value="1"/>
</dbReference>
<reference evidence="3" key="1">
    <citation type="journal article" date="2019" name="Int. J. Syst. Evol. Microbiol.">
        <title>The Global Catalogue of Microorganisms (GCM) 10K type strain sequencing project: providing services to taxonomists for standard genome sequencing and annotation.</title>
        <authorList>
            <consortium name="The Broad Institute Genomics Platform"/>
            <consortium name="The Broad Institute Genome Sequencing Center for Infectious Disease"/>
            <person name="Wu L."/>
            <person name="Ma J."/>
        </authorList>
    </citation>
    <scope>NUCLEOTIDE SEQUENCE [LARGE SCALE GENOMIC DNA]</scope>
    <source>
        <strain evidence="3">NBRC 113072</strain>
    </source>
</reference>
<proteinExistence type="predicted"/>